<evidence type="ECO:0000259" key="1">
    <source>
        <dbReference type="Pfam" id="PF08241"/>
    </source>
</evidence>
<gene>
    <name evidence="2" type="ORF">RYS15_14165</name>
</gene>
<dbReference type="EMBL" id="JAWIIJ010000009">
    <property type="protein sequence ID" value="MDV2079831.1"/>
    <property type="molecule type" value="Genomic_DNA"/>
</dbReference>
<sequence length="263" mass="29670">MELEQPDYDERCRRFERWFQTPLGRALIADQRRCVDQVLADILPGARQLQVGVSHRLPLASGTDFAHKITTTPEWCPDLPEGVAVCSSHELPFPGDSMDLVLLHHSADFSAYPHQVVREASRVLRGGGLLLHIGFNPISLWGLRKALSRSRSGPWGGRFLFRSRMEDWLSLLDFKVEKSASYFMGLPFQNSRLMERLSLLERIGGHGFLPVGAYYCILATKRVDAPIRTRRRWRQGNVITLPGTGAIGASRGCIRENGRFNDS</sequence>
<evidence type="ECO:0000313" key="2">
    <source>
        <dbReference type="EMBL" id="MDV2079831.1"/>
    </source>
</evidence>
<dbReference type="GO" id="GO:0032259">
    <property type="term" value="P:methylation"/>
    <property type="evidence" value="ECO:0007669"/>
    <property type="project" value="UniProtKB-KW"/>
</dbReference>
<dbReference type="InterPro" id="IPR029063">
    <property type="entry name" value="SAM-dependent_MTases_sf"/>
</dbReference>
<protein>
    <submittedName>
        <fullName evidence="2">Class I SAM-dependent methyltransferase</fullName>
    </submittedName>
</protein>
<keyword evidence="2" id="KW-0808">Transferase</keyword>
<name>A0ABU3W087_9GAMM</name>
<reference evidence="2 3" key="1">
    <citation type="submission" date="2023-10" db="EMBL/GenBank/DDBJ databases">
        <title>Characteristics and mechanism of a salt-tolerant marine origin heterotrophic nitrifying- aerobic denitrifying bacteria Marinobacter xestospongiae HN1.</title>
        <authorList>
            <person name="Qi R."/>
        </authorList>
    </citation>
    <scope>NUCLEOTIDE SEQUENCE [LARGE SCALE GENOMIC DNA]</scope>
    <source>
        <strain evidence="2 3">HN1</strain>
    </source>
</reference>
<dbReference type="SUPFAM" id="SSF53335">
    <property type="entry name" value="S-adenosyl-L-methionine-dependent methyltransferases"/>
    <property type="match status" value="1"/>
</dbReference>
<organism evidence="2 3">
    <name type="scientific">Marinobacter xestospongiae</name>
    <dbReference type="NCBI Taxonomy" id="994319"/>
    <lineage>
        <taxon>Bacteria</taxon>
        <taxon>Pseudomonadati</taxon>
        <taxon>Pseudomonadota</taxon>
        <taxon>Gammaproteobacteria</taxon>
        <taxon>Pseudomonadales</taxon>
        <taxon>Marinobacteraceae</taxon>
        <taxon>Marinobacter</taxon>
    </lineage>
</organism>
<feature type="domain" description="Methyltransferase type 11" evidence="1">
    <location>
        <begin position="84"/>
        <end position="131"/>
    </location>
</feature>
<proteinExistence type="predicted"/>
<keyword evidence="3" id="KW-1185">Reference proteome</keyword>
<keyword evidence="2" id="KW-0489">Methyltransferase</keyword>
<dbReference type="Proteomes" id="UP001269819">
    <property type="component" value="Unassembled WGS sequence"/>
</dbReference>
<accession>A0ABU3W087</accession>
<comment type="caution">
    <text evidence="2">The sequence shown here is derived from an EMBL/GenBank/DDBJ whole genome shotgun (WGS) entry which is preliminary data.</text>
</comment>
<dbReference type="Gene3D" id="3.40.50.150">
    <property type="entry name" value="Vaccinia Virus protein VP39"/>
    <property type="match status" value="1"/>
</dbReference>
<dbReference type="GO" id="GO:0008168">
    <property type="term" value="F:methyltransferase activity"/>
    <property type="evidence" value="ECO:0007669"/>
    <property type="project" value="UniProtKB-KW"/>
</dbReference>
<dbReference type="InterPro" id="IPR013216">
    <property type="entry name" value="Methyltransf_11"/>
</dbReference>
<evidence type="ECO:0000313" key="3">
    <source>
        <dbReference type="Proteomes" id="UP001269819"/>
    </source>
</evidence>
<dbReference type="RefSeq" id="WP_316974315.1">
    <property type="nucleotide sequence ID" value="NZ_JAWIIJ010000009.1"/>
</dbReference>
<dbReference type="Pfam" id="PF08241">
    <property type="entry name" value="Methyltransf_11"/>
    <property type="match status" value="1"/>
</dbReference>